<dbReference type="Proteomes" id="UP001216907">
    <property type="component" value="Unassembled WGS sequence"/>
</dbReference>
<feature type="signal peptide" evidence="1">
    <location>
        <begin position="1"/>
        <end position="29"/>
    </location>
</feature>
<dbReference type="RefSeq" id="WP_277862511.1">
    <property type="nucleotide sequence ID" value="NZ_JARRAG010000002.1"/>
</dbReference>
<accession>A0ABT6FF66</accession>
<dbReference type="InterPro" id="IPR029010">
    <property type="entry name" value="ThuA-like"/>
</dbReference>
<dbReference type="Pfam" id="PF06283">
    <property type="entry name" value="ThuA"/>
    <property type="match status" value="1"/>
</dbReference>
<sequence length="252" mass="27578">MNVDRRSFLPRLVLVAPFVAAFVGASASAQTSPPVRVRIWCEGETSTSAYPEGVDAALADGLSRRPDLQVTRGRLGDPHAGLRDGDLDATDVLVWWGRARHDEVPDERAQAVATRVREGRMGLVALYASCGSKPFRLLMNSMPCEPGSWREDGRPEFVAVKAPEHPIAAGVVPFTILKSDMFSEPFAVPEPETIVFVSNWERGESVRSGLTWSVGKGRVVYLRTGPESFPVLFHPSVRRSIANAVVWGARRS</sequence>
<organism evidence="3 4">
    <name type="scientific">Paludisphaera mucosa</name>
    <dbReference type="NCBI Taxonomy" id="3030827"/>
    <lineage>
        <taxon>Bacteria</taxon>
        <taxon>Pseudomonadati</taxon>
        <taxon>Planctomycetota</taxon>
        <taxon>Planctomycetia</taxon>
        <taxon>Isosphaerales</taxon>
        <taxon>Isosphaeraceae</taxon>
        <taxon>Paludisphaera</taxon>
    </lineage>
</organism>
<evidence type="ECO:0000313" key="3">
    <source>
        <dbReference type="EMBL" id="MDG3006211.1"/>
    </source>
</evidence>
<protein>
    <submittedName>
        <fullName evidence="3">ThuA domain-containing protein</fullName>
    </submittedName>
</protein>
<gene>
    <name evidence="3" type="ORF">PZE19_20765</name>
</gene>
<evidence type="ECO:0000256" key="1">
    <source>
        <dbReference type="SAM" id="SignalP"/>
    </source>
</evidence>
<feature type="domain" description="ThuA-like" evidence="2">
    <location>
        <begin position="50"/>
        <end position="247"/>
    </location>
</feature>
<evidence type="ECO:0000313" key="4">
    <source>
        <dbReference type="Proteomes" id="UP001216907"/>
    </source>
</evidence>
<keyword evidence="4" id="KW-1185">Reference proteome</keyword>
<proteinExistence type="predicted"/>
<reference evidence="3 4" key="1">
    <citation type="submission" date="2023-03" db="EMBL/GenBank/DDBJ databases">
        <title>Paludisphaera mucosa sp. nov. a novel planctomycete from northern fen.</title>
        <authorList>
            <person name="Ivanova A."/>
        </authorList>
    </citation>
    <scope>NUCLEOTIDE SEQUENCE [LARGE SCALE GENOMIC DNA]</scope>
    <source>
        <strain evidence="3 4">Pla2</strain>
    </source>
</reference>
<evidence type="ECO:0000259" key="2">
    <source>
        <dbReference type="Pfam" id="PF06283"/>
    </source>
</evidence>
<feature type="chain" id="PRO_5047295306" evidence="1">
    <location>
        <begin position="30"/>
        <end position="252"/>
    </location>
</feature>
<name>A0ABT6FF66_9BACT</name>
<dbReference type="Gene3D" id="3.40.50.880">
    <property type="match status" value="1"/>
</dbReference>
<comment type="caution">
    <text evidence="3">The sequence shown here is derived from an EMBL/GenBank/DDBJ whole genome shotgun (WGS) entry which is preliminary data.</text>
</comment>
<dbReference type="EMBL" id="JARRAG010000002">
    <property type="protein sequence ID" value="MDG3006211.1"/>
    <property type="molecule type" value="Genomic_DNA"/>
</dbReference>
<keyword evidence="1" id="KW-0732">Signal</keyword>
<dbReference type="SUPFAM" id="SSF52317">
    <property type="entry name" value="Class I glutamine amidotransferase-like"/>
    <property type="match status" value="1"/>
</dbReference>
<dbReference type="InterPro" id="IPR029062">
    <property type="entry name" value="Class_I_gatase-like"/>
</dbReference>